<accession>A0A9N9JTI4</accession>
<dbReference type="Proteomes" id="UP000789405">
    <property type="component" value="Unassembled WGS sequence"/>
</dbReference>
<dbReference type="EMBL" id="CAJVPY010030048">
    <property type="protein sequence ID" value="CAG8794948.1"/>
    <property type="molecule type" value="Genomic_DNA"/>
</dbReference>
<sequence>YLIDGEREAEQALKKHWLGEVIDYALRRRAESELVQVQSIIKLLREMAPNLINFETFLKEYRRKIQDVIKEVKSVPKKPSAEDIKYLKKAVSNNVYLKKIRIWSSDMVNAIAFLYSDDTSDIYGTPGDGDSYDFEWRKDEKIQHILIRTGSVLHQDHE</sequence>
<dbReference type="OrthoDB" id="2379702at2759"/>
<organism evidence="1 2">
    <name type="scientific">Dentiscutata erythropus</name>
    <dbReference type="NCBI Taxonomy" id="1348616"/>
    <lineage>
        <taxon>Eukaryota</taxon>
        <taxon>Fungi</taxon>
        <taxon>Fungi incertae sedis</taxon>
        <taxon>Mucoromycota</taxon>
        <taxon>Glomeromycotina</taxon>
        <taxon>Glomeromycetes</taxon>
        <taxon>Diversisporales</taxon>
        <taxon>Gigasporaceae</taxon>
        <taxon>Dentiscutata</taxon>
    </lineage>
</organism>
<reference evidence="1" key="1">
    <citation type="submission" date="2021-06" db="EMBL/GenBank/DDBJ databases">
        <authorList>
            <person name="Kallberg Y."/>
            <person name="Tangrot J."/>
            <person name="Rosling A."/>
        </authorList>
    </citation>
    <scope>NUCLEOTIDE SEQUENCE</scope>
    <source>
        <strain evidence="1">MA453B</strain>
    </source>
</reference>
<gene>
    <name evidence="1" type="ORF">DERYTH_LOCUS22170</name>
</gene>
<dbReference type="SUPFAM" id="SSF51101">
    <property type="entry name" value="Mannose-binding lectins"/>
    <property type="match status" value="1"/>
</dbReference>
<proteinExistence type="predicted"/>
<dbReference type="Gene3D" id="2.100.10.30">
    <property type="entry name" value="Jacalin-like lectin domain"/>
    <property type="match status" value="1"/>
</dbReference>
<comment type="caution">
    <text evidence="1">The sequence shown here is derived from an EMBL/GenBank/DDBJ whole genome shotgun (WGS) entry which is preliminary data.</text>
</comment>
<evidence type="ECO:0000313" key="2">
    <source>
        <dbReference type="Proteomes" id="UP000789405"/>
    </source>
</evidence>
<feature type="non-terminal residue" evidence="1">
    <location>
        <position position="158"/>
    </location>
</feature>
<dbReference type="InterPro" id="IPR036404">
    <property type="entry name" value="Jacalin-like_lectin_dom_sf"/>
</dbReference>
<name>A0A9N9JTI4_9GLOM</name>
<keyword evidence="2" id="KW-1185">Reference proteome</keyword>
<evidence type="ECO:0000313" key="1">
    <source>
        <dbReference type="EMBL" id="CAG8794948.1"/>
    </source>
</evidence>
<protein>
    <submittedName>
        <fullName evidence="1">24354_t:CDS:1</fullName>
    </submittedName>
</protein>
<dbReference type="AlphaFoldDB" id="A0A9N9JTI4"/>